<accession>A0A8H7UAP6</accession>
<organism evidence="9 10">
    <name type="scientific">Umbelopsis vinacea</name>
    <dbReference type="NCBI Taxonomy" id="44442"/>
    <lineage>
        <taxon>Eukaryota</taxon>
        <taxon>Fungi</taxon>
        <taxon>Fungi incertae sedis</taxon>
        <taxon>Mucoromycota</taxon>
        <taxon>Mucoromycotina</taxon>
        <taxon>Umbelopsidomycetes</taxon>
        <taxon>Umbelopsidales</taxon>
        <taxon>Umbelopsidaceae</taxon>
        <taxon>Umbelopsis</taxon>
    </lineage>
</organism>
<dbReference type="GO" id="GO:0005886">
    <property type="term" value="C:plasma membrane"/>
    <property type="evidence" value="ECO:0007669"/>
    <property type="project" value="TreeGrafter"/>
</dbReference>
<proteinExistence type="inferred from homology"/>
<reference evidence="9" key="1">
    <citation type="submission" date="2020-12" db="EMBL/GenBank/DDBJ databases">
        <title>Metabolic potential, ecology and presence of endohyphal bacteria is reflected in genomic diversity of Mucoromycotina.</title>
        <authorList>
            <person name="Muszewska A."/>
            <person name="Okrasinska A."/>
            <person name="Steczkiewicz K."/>
            <person name="Drgas O."/>
            <person name="Orlowska M."/>
            <person name="Perlinska-Lenart U."/>
            <person name="Aleksandrzak-Piekarczyk T."/>
            <person name="Szatraj K."/>
            <person name="Zielenkiewicz U."/>
            <person name="Pilsyk S."/>
            <person name="Malc E."/>
            <person name="Mieczkowski P."/>
            <person name="Kruszewska J.S."/>
            <person name="Biernat P."/>
            <person name="Pawlowska J."/>
        </authorList>
    </citation>
    <scope>NUCLEOTIDE SEQUENCE</scope>
    <source>
        <strain evidence="9">WA0000051536</strain>
    </source>
</reference>
<dbReference type="EMBL" id="JAEPRA010000014">
    <property type="protein sequence ID" value="KAG2175925.1"/>
    <property type="molecule type" value="Genomic_DNA"/>
</dbReference>
<dbReference type="OrthoDB" id="3222at2759"/>
<keyword evidence="5 8" id="KW-1133">Transmembrane helix</keyword>
<evidence type="ECO:0000256" key="5">
    <source>
        <dbReference type="ARBA" id="ARBA00022989"/>
    </source>
</evidence>
<evidence type="ECO:0000256" key="3">
    <source>
        <dbReference type="ARBA" id="ARBA00022448"/>
    </source>
</evidence>
<gene>
    <name evidence="9" type="ORF">INT44_000403</name>
</gene>
<dbReference type="PANTHER" id="PTHR43829">
    <property type="entry name" value="AQUAPORIN OR AQUAGLYCEROPORIN RELATED"/>
    <property type="match status" value="1"/>
</dbReference>
<feature type="transmembrane region" description="Helical" evidence="8">
    <location>
        <begin position="80"/>
        <end position="99"/>
    </location>
</feature>
<evidence type="ECO:0000256" key="1">
    <source>
        <dbReference type="ARBA" id="ARBA00004141"/>
    </source>
</evidence>
<evidence type="ECO:0000256" key="8">
    <source>
        <dbReference type="SAM" id="Phobius"/>
    </source>
</evidence>
<evidence type="ECO:0000256" key="6">
    <source>
        <dbReference type="ARBA" id="ARBA00023136"/>
    </source>
</evidence>
<comment type="subcellular location">
    <subcellularLocation>
        <location evidence="1">Membrane</location>
        <topology evidence="1">Multi-pass membrane protein</topology>
    </subcellularLocation>
</comment>
<keyword evidence="4 7" id="KW-0812">Transmembrane</keyword>
<dbReference type="NCBIfam" id="TIGR00861">
    <property type="entry name" value="MIP"/>
    <property type="match status" value="1"/>
</dbReference>
<dbReference type="InterPro" id="IPR023271">
    <property type="entry name" value="Aquaporin-like"/>
</dbReference>
<dbReference type="GO" id="GO:0015250">
    <property type="term" value="F:water channel activity"/>
    <property type="evidence" value="ECO:0007669"/>
    <property type="project" value="TreeGrafter"/>
</dbReference>
<protein>
    <recommendedName>
        <fullName evidence="11">Aquaporin</fullName>
    </recommendedName>
</protein>
<evidence type="ECO:0000313" key="9">
    <source>
        <dbReference type="EMBL" id="KAG2175925.1"/>
    </source>
</evidence>
<dbReference type="AlphaFoldDB" id="A0A8H7UAP6"/>
<evidence type="ECO:0000256" key="4">
    <source>
        <dbReference type="ARBA" id="ARBA00022692"/>
    </source>
</evidence>
<feature type="transmembrane region" description="Helical" evidence="8">
    <location>
        <begin position="265"/>
        <end position="288"/>
    </location>
</feature>
<evidence type="ECO:0000313" key="10">
    <source>
        <dbReference type="Proteomes" id="UP000612746"/>
    </source>
</evidence>
<keyword evidence="10" id="KW-1185">Reference proteome</keyword>
<comment type="similarity">
    <text evidence="2 7">Belongs to the MIP/aquaporin (TC 1.A.8) family.</text>
</comment>
<comment type="caution">
    <text evidence="9">The sequence shown here is derived from an EMBL/GenBank/DDBJ whole genome shotgun (WGS) entry which is preliminary data.</text>
</comment>
<name>A0A8H7UAP6_9FUNG</name>
<sequence length="292" mass="32280">MQSEEERSNESEAETVVDLSLTDVLEDEKLKQEYRSQWHSWRSQGMLPSLLMCFPTINSGCFPVLVMVSLQDSIMIACRLVMINEFCLGLAVTMAIYVAGDISGAHLNPAMTFCLYLFRNFPLRKVPMFTLAQVLGSFCAAAILYVNISPDLDQLDGGVRQVSGQNETLRIFATTPGTSVDTLRAIGTETACSAILLFINFAILDRLDVSIRALQPMLVGILVMLISLGMGVNTGPSMNPARDFGPRLFTAFAGWGMQVFTSNNYYFWIPSIIPFIGGFIGALLYYLFLDGR</sequence>
<dbReference type="InterPro" id="IPR000425">
    <property type="entry name" value="MIP"/>
</dbReference>
<evidence type="ECO:0000256" key="2">
    <source>
        <dbReference type="ARBA" id="ARBA00006175"/>
    </source>
</evidence>
<keyword evidence="3 7" id="KW-0813">Transport</keyword>
<feature type="transmembrane region" description="Helical" evidence="8">
    <location>
        <begin position="46"/>
        <end position="68"/>
    </location>
</feature>
<dbReference type="InterPro" id="IPR050363">
    <property type="entry name" value="MIP/Aquaporin"/>
</dbReference>
<dbReference type="PRINTS" id="PR00783">
    <property type="entry name" value="MINTRINSICP"/>
</dbReference>
<dbReference type="Gene3D" id="1.20.1080.10">
    <property type="entry name" value="Glycerol uptake facilitator protein"/>
    <property type="match status" value="1"/>
</dbReference>
<dbReference type="Pfam" id="PF00230">
    <property type="entry name" value="MIP"/>
    <property type="match status" value="1"/>
</dbReference>
<dbReference type="PANTHER" id="PTHR43829:SF9">
    <property type="entry name" value="AQUAPORIN-9"/>
    <property type="match status" value="1"/>
</dbReference>
<evidence type="ECO:0000256" key="7">
    <source>
        <dbReference type="RuleBase" id="RU000477"/>
    </source>
</evidence>
<feature type="transmembrane region" description="Helical" evidence="8">
    <location>
        <begin position="128"/>
        <end position="148"/>
    </location>
</feature>
<dbReference type="GO" id="GO:0015254">
    <property type="term" value="F:glycerol channel activity"/>
    <property type="evidence" value="ECO:0007669"/>
    <property type="project" value="TreeGrafter"/>
</dbReference>
<feature type="transmembrane region" description="Helical" evidence="8">
    <location>
        <begin position="216"/>
        <end position="234"/>
    </location>
</feature>
<dbReference type="Proteomes" id="UP000612746">
    <property type="component" value="Unassembled WGS sequence"/>
</dbReference>
<dbReference type="SUPFAM" id="SSF81338">
    <property type="entry name" value="Aquaporin-like"/>
    <property type="match status" value="1"/>
</dbReference>
<feature type="transmembrane region" description="Helical" evidence="8">
    <location>
        <begin position="105"/>
        <end position="121"/>
    </location>
</feature>
<keyword evidence="6 8" id="KW-0472">Membrane</keyword>
<feature type="transmembrane region" description="Helical" evidence="8">
    <location>
        <begin position="185"/>
        <end position="204"/>
    </location>
</feature>
<evidence type="ECO:0008006" key="11">
    <source>
        <dbReference type="Google" id="ProtNLM"/>
    </source>
</evidence>